<sequence>MMQIHKENHERKIKTIDNEDTGYIREAHVITEKVQQRFQRRLLLAIVCHNFTNSFTKHSRYDNTNIMIASPGVILCKFNLKKPYCRLITNDIQNQKSPKQIKRQVFT</sequence>
<protein>
    <submittedName>
        <fullName evidence="1">Uncharacterized protein</fullName>
    </submittedName>
</protein>
<gene>
    <name evidence="1" type="ORF">KC19_2G146600</name>
</gene>
<keyword evidence="2" id="KW-1185">Reference proteome</keyword>
<dbReference type="EMBL" id="CM026422">
    <property type="protein sequence ID" value="KAG0587187.1"/>
    <property type="molecule type" value="Genomic_DNA"/>
</dbReference>
<organism evidence="1 2">
    <name type="scientific">Ceratodon purpureus</name>
    <name type="common">Fire moss</name>
    <name type="synonym">Dicranum purpureum</name>
    <dbReference type="NCBI Taxonomy" id="3225"/>
    <lineage>
        <taxon>Eukaryota</taxon>
        <taxon>Viridiplantae</taxon>
        <taxon>Streptophyta</taxon>
        <taxon>Embryophyta</taxon>
        <taxon>Bryophyta</taxon>
        <taxon>Bryophytina</taxon>
        <taxon>Bryopsida</taxon>
        <taxon>Dicranidae</taxon>
        <taxon>Pseudoditrichales</taxon>
        <taxon>Ditrichaceae</taxon>
        <taxon>Ceratodon</taxon>
    </lineage>
</organism>
<evidence type="ECO:0000313" key="2">
    <source>
        <dbReference type="Proteomes" id="UP000822688"/>
    </source>
</evidence>
<dbReference type="Proteomes" id="UP000822688">
    <property type="component" value="Chromosome 2"/>
</dbReference>
<evidence type="ECO:0000313" key="1">
    <source>
        <dbReference type="EMBL" id="KAG0587187.1"/>
    </source>
</evidence>
<dbReference type="AlphaFoldDB" id="A0A8T0IVH6"/>
<comment type="caution">
    <text evidence="1">The sequence shown here is derived from an EMBL/GenBank/DDBJ whole genome shotgun (WGS) entry which is preliminary data.</text>
</comment>
<reference evidence="1" key="1">
    <citation type="submission" date="2020-06" db="EMBL/GenBank/DDBJ databases">
        <title>WGS assembly of Ceratodon purpureus strain R40.</title>
        <authorList>
            <person name="Carey S.B."/>
            <person name="Jenkins J."/>
            <person name="Shu S."/>
            <person name="Lovell J.T."/>
            <person name="Sreedasyam A."/>
            <person name="Maumus F."/>
            <person name="Tiley G.P."/>
            <person name="Fernandez-Pozo N."/>
            <person name="Barry K."/>
            <person name="Chen C."/>
            <person name="Wang M."/>
            <person name="Lipzen A."/>
            <person name="Daum C."/>
            <person name="Saski C.A."/>
            <person name="Payton A.C."/>
            <person name="Mcbreen J.C."/>
            <person name="Conrad R.E."/>
            <person name="Kollar L.M."/>
            <person name="Olsson S."/>
            <person name="Huttunen S."/>
            <person name="Landis J.B."/>
            <person name="Wickett N.J."/>
            <person name="Johnson M.G."/>
            <person name="Rensing S.A."/>
            <person name="Grimwood J."/>
            <person name="Schmutz J."/>
            <person name="Mcdaniel S.F."/>
        </authorList>
    </citation>
    <scope>NUCLEOTIDE SEQUENCE</scope>
    <source>
        <strain evidence="1">R40</strain>
    </source>
</reference>
<accession>A0A8T0IVH6</accession>
<proteinExistence type="predicted"/>
<name>A0A8T0IVH6_CERPU</name>